<evidence type="ECO:0000256" key="6">
    <source>
        <dbReference type="ARBA" id="ARBA00023098"/>
    </source>
</evidence>
<dbReference type="Pfam" id="PF20791">
    <property type="entry name" value="Acyl-ACP_TE_C"/>
    <property type="match status" value="1"/>
</dbReference>
<dbReference type="CDD" id="cd00586">
    <property type="entry name" value="4HBT"/>
    <property type="match status" value="1"/>
</dbReference>
<evidence type="ECO:0000256" key="1">
    <source>
        <dbReference type="ARBA" id="ARBA00006500"/>
    </source>
</evidence>
<evidence type="ECO:0000313" key="10">
    <source>
        <dbReference type="EMBL" id="MBK3519055.1"/>
    </source>
</evidence>
<dbReference type="RefSeq" id="WP_200466276.1">
    <property type="nucleotide sequence ID" value="NZ_JAENRR010000051.1"/>
</dbReference>
<reference evidence="10 11" key="1">
    <citation type="submission" date="2021-01" db="EMBL/GenBank/DDBJ databases">
        <title>Carboxyliciviraga sp.nov., isolated from coastal sediments.</title>
        <authorList>
            <person name="Lu D."/>
            <person name="Zhang T."/>
        </authorList>
    </citation>
    <scope>NUCLEOTIDE SEQUENCE [LARGE SCALE GENOMIC DNA]</scope>
    <source>
        <strain evidence="10 11">N1Y132</strain>
    </source>
</reference>
<dbReference type="PANTHER" id="PTHR31727:SF6">
    <property type="entry name" value="OLEOYL-ACYL CARRIER PROTEIN THIOESTERASE 1, CHLOROPLASTIC"/>
    <property type="match status" value="1"/>
</dbReference>
<dbReference type="InterPro" id="IPR045023">
    <property type="entry name" value="FATA/B"/>
</dbReference>
<protein>
    <recommendedName>
        <fullName evidence="12">Acyl-ACP thioesterase</fullName>
    </recommendedName>
</protein>
<dbReference type="InterPro" id="IPR049427">
    <property type="entry name" value="Acyl-ACP_TE_C"/>
</dbReference>
<keyword evidence="4" id="KW-0276">Fatty acid metabolism</keyword>
<dbReference type="Gene3D" id="3.10.129.10">
    <property type="entry name" value="Hotdog Thioesterase"/>
    <property type="match status" value="2"/>
</dbReference>
<keyword evidence="7" id="KW-0275">Fatty acid biosynthesis</keyword>
<comment type="caution">
    <text evidence="10">The sequence shown here is derived from an EMBL/GenBank/DDBJ whole genome shotgun (WGS) entry which is preliminary data.</text>
</comment>
<comment type="similarity">
    <text evidence="1">Belongs to the acyl-ACP thioesterase family.</text>
</comment>
<evidence type="ECO:0000259" key="8">
    <source>
        <dbReference type="Pfam" id="PF01643"/>
    </source>
</evidence>
<name>A0ABS1HMZ6_9BACT</name>
<dbReference type="InterPro" id="IPR029069">
    <property type="entry name" value="HotDog_dom_sf"/>
</dbReference>
<dbReference type="PANTHER" id="PTHR31727">
    <property type="entry name" value="OLEOYL-ACYL CARRIER PROTEIN THIOESTERASE 1, CHLOROPLASTIC"/>
    <property type="match status" value="1"/>
</dbReference>
<keyword evidence="5" id="KW-0809">Transit peptide</keyword>
<evidence type="ECO:0008006" key="12">
    <source>
        <dbReference type="Google" id="ProtNLM"/>
    </source>
</evidence>
<evidence type="ECO:0000256" key="2">
    <source>
        <dbReference type="ARBA" id="ARBA00022516"/>
    </source>
</evidence>
<sequence>MNTQLKLRKKYTVTSADTDMFSRLKLSALVNYLIQSAISSAEKLGFGLKDLKEENLFWVLNRMTIEINRPVLWSEEIEVETWPKNVERIFYIREFVIRDKNSNIIAKASSAWLAIDYNSKRPSNFNPEKIEIFTRLKGVDALSYSPEKLGNINNNIQQHITPSYFDIDLNKHVTSTRYVDWLMDLYPVEFHQENYPKIFSVNYIKETMHGETIALSQQKDGNTHTFEGYNSAQEKVAMRAKITFDGSSDNN</sequence>
<dbReference type="InterPro" id="IPR002864">
    <property type="entry name" value="Acyl-ACP_thioesterase_NHD"/>
</dbReference>
<feature type="domain" description="Acyl-ACP thioesterase-like C-terminal" evidence="9">
    <location>
        <begin position="153"/>
        <end position="235"/>
    </location>
</feature>
<keyword evidence="3" id="KW-0378">Hydrolase</keyword>
<evidence type="ECO:0000256" key="7">
    <source>
        <dbReference type="ARBA" id="ARBA00023160"/>
    </source>
</evidence>
<proteinExistence type="inferred from homology"/>
<dbReference type="Pfam" id="PF01643">
    <property type="entry name" value="Acyl-ACP_TE"/>
    <property type="match status" value="1"/>
</dbReference>
<evidence type="ECO:0000256" key="5">
    <source>
        <dbReference type="ARBA" id="ARBA00022946"/>
    </source>
</evidence>
<evidence type="ECO:0000313" key="11">
    <source>
        <dbReference type="Proteomes" id="UP000605676"/>
    </source>
</evidence>
<evidence type="ECO:0000256" key="3">
    <source>
        <dbReference type="ARBA" id="ARBA00022801"/>
    </source>
</evidence>
<evidence type="ECO:0000256" key="4">
    <source>
        <dbReference type="ARBA" id="ARBA00022832"/>
    </source>
</evidence>
<feature type="domain" description="Acyl-ACP thioesterase N-terminal hotdog" evidence="8">
    <location>
        <begin position="6"/>
        <end position="132"/>
    </location>
</feature>
<dbReference type="Proteomes" id="UP000605676">
    <property type="component" value="Unassembled WGS sequence"/>
</dbReference>
<keyword evidence="2" id="KW-0444">Lipid biosynthesis</keyword>
<dbReference type="EMBL" id="JAENRR010000051">
    <property type="protein sequence ID" value="MBK3519055.1"/>
    <property type="molecule type" value="Genomic_DNA"/>
</dbReference>
<keyword evidence="11" id="KW-1185">Reference proteome</keyword>
<gene>
    <name evidence="10" type="ORF">JIV24_17035</name>
</gene>
<evidence type="ECO:0000259" key="9">
    <source>
        <dbReference type="Pfam" id="PF20791"/>
    </source>
</evidence>
<dbReference type="SUPFAM" id="SSF54637">
    <property type="entry name" value="Thioesterase/thiol ester dehydrase-isomerase"/>
    <property type="match status" value="2"/>
</dbReference>
<accession>A0ABS1HMZ6</accession>
<organism evidence="10 11">
    <name type="scientific">Carboxylicivirga marina</name>
    <dbReference type="NCBI Taxonomy" id="2800988"/>
    <lineage>
        <taxon>Bacteria</taxon>
        <taxon>Pseudomonadati</taxon>
        <taxon>Bacteroidota</taxon>
        <taxon>Bacteroidia</taxon>
        <taxon>Marinilabiliales</taxon>
        <taxon>Marinilabiliaceae</taxon>
        <taxon>Carboxylicivirga</taxon>
    </lineage>
</organism>
<keyword evidence="6" id="KW-0443">Lipid metabolism</keyword>